<sequence>MSGIYGLVLLNSSSETESDDTEEEMLFYSLMKKKFKSLNKFILSKRKNSGQFTITTKISDADFTNYFRMNRNQCAEVHEMIRQGITPNPIFSVTQSHFLNPSDITTGDILWMQWRVIILIPNSKLSVG</sequence>
<gene>
    <name evidence="1" type="ORF">PSYICH_LOCUS10333</name>
</gene>
<protein>
    <submittedName>
        <fullName evidence="1">Uncharacterized protein</fullName>
    </submittedName>
</protein>
<dbReference type="EMBL" id="OV651816">
    <property type="protein sequence ID" value="CAH1109707.1"/>
    <property type="molecule type" value="Genomic_DNA"/>
</dbReference>
<proteinExistence type="predicted"/>
<dbReference type="Proteomes" id="UP001153636">
    <property type="component" value="Chromosome 4"/>
</dbReference>
<keyword evidence="2" id="KW-1185">Reference proteome</keyword>
<organism evidence="1 2">
    <name type="scientific">Psylliodes chrysocephalus</name>
    <dbReference type="NCBI Taxonomy" id="3402493"/>
    <lineage>
        <taxon>Eukaryota</taxon>
        <taxon>Metazoa</taxon>
        <taxon>Ecdysozoa</taxon>
        <taxon>Arthropoda</taxon>
        <taxon>Hexapoda</taxon>
        <taxon>Insecta</taxon>
        <taxon>Pterygota</taxon>
        <taxon>Neoptera</taxon>
        <taxon>Endopterygota</taxon>
        <taxon>Coleoptera</taxon>
        <taxon>Polyphaga</taxon>
        <taxon>Cucujiformia</taxon>
        <taxon>Chrysomeloidea</taxon>
        <taxon>Chrysomelidae</taxon>
        <taxon>Galerucinae</taxon>
        <taxon>Alticini</taxon>
        <taxon>Psylliodes</taxon>
    </lineage>
</organism>
<evidence type="ECO:0000313" key="1">
    <source>
        <dbReference type="EMBL" id="CAH1109707.1"/>
    </source>
</evidence>
<accession>A0A9P0CUK9</accession>
<evidence type="ECO:0000313" key="2">
    <source>
        <dbReference type="Proteomes" id="UP001153636"/>
    </source>
</evidence>
<name>A0A9P0CUK9_9CUCU</name>
<reference evidence="1" key="1">
    <citation type="submission" date="2022-01" db="EMBL/GenBank/DDBJ databases">
        <authorList>
            <person name="King R."/>
        </authorList>
    </citation>
    <scope>NUCLEOTIDE SEQUENCE</scope>
</reference>
<dbReference type="OrthoDB" id="6749593at2759"/>
<dbReference type="AlphaFoldDB" id="A0A9P0CUK9"/>